<keyword evidence="1 6" id="KW-0479">Metal-binding</keyword>
<dbReference type="InterPro" id="IPR024159">
    <property type="entry name" value="Cbl_PTB"/>
</dbReference>
<dbReference type="Pfam" id="PF02762">
    <property type="entry name" value="Cbl_N3"/>
    <property type="match status" value="1"/>
</dbReference>
<dbReference type="GO" id="GO:0023051">
    <property type="term" value="P:regulation of signaling"/>
    <property type="evidence" value="ECO:0007669"/>
    <property type="project" value="InterPro"/>
</dbReference>
<feature type="region of interest" description="Disordered" evidence="7">
    <location>
        <begin position="438"/>
        <end position="518"/>
    </location>
</feature>
<evidence type="ECO:0000259" key="8">
    <source>
        <dbReference type="PROSITE" id="PS50089"/>
    </source>
</evidence>
<dbReference type="AlphaFoldDB" id="A0A8C8VHD4"/>
<feature type="domain" description="RING-type" evidence="8">
    <location>
        <begin position="352"/>
        <end position="391"/>
    </location>
</feature>
<dbReference type="GO" id="GO:0005509">
    <property type="term" value="F:calcium ion binding"/>
    <property type="evidence" value="ECO:0007669"/>
    <property type="project" value="UniProtKB-UniRule"/>
</dbReference>
<dbReference type="GO" id="GO:0045121">
    <property type="term" value="C:membrane raft"/>
    <property type="evidence" value="ECO:0007669"/>
    <property type="project" value="TreeGrafter"/>
</dbReference>
<dbReference type="GO" id="GO:0016567">
    <property type="term" value="P:protein ubiquitination"/>
    <property type="evidence" value="ECO:0007669"/>
    <property type="project" value="UniProtKB-UniPathway"/>
</dbReference>
<dbReference type="SUPFAM" id="SSF47473">
    <property type="entry name" value="EF-hand"/>
    <property type="match status" value="1"/>
</dbReference>
<dbReference type="PANTHER" id="PTHR23007:SF12">
    <property type="entry name" value="E3 UBIQUITIN-PROTEIN LIGASE CBL-C"/>
    <property type="match status" value="1"/>
</dbReference>
<dbReference type="UniPathway" id="UPA00143"/>
<dbReference type="InterPro" id="IPR014741">
    <property type="entry name" value="Adaptor_Cbl_EF_hand-like"/>
</dbReference>
<dbReference type="SUPFAM" id="SSF55550">
    <property type="entry name" value="SH2 domain"/>
    <property type="match status" value="1"/>
</dbReference>
<dbReference type="Gene3D" id="1.20.930.20">
    <property type="entry name" value="Adaptor protein Cbl, N-terminal domain"/>
    <property type="match status" value="1"/>
</dbReference>
<feature type="compositionally biased region" description="Basic and acidic residues" evidence="7">
    <location>
        <begin position="451"/>
        <end position="465"/>
    </location>
</feature>
<dbReference type="Pfam" id="PF02262">
    <property type="entry name" value="Cbl_N"/>
    <property type="match status" value="1"/>
</dbReference>
<dbReference type="SUPFAM" id="SSF57850">
    <property type="entry name" value="RING/U-box"/>
    <property type="match status" value="1"/>
</dbReference>
<dbReference type="InterPro" id="IPR014742">
    <property type="entry name" value="Adaptor_Cbl_SH2-like"/>
</dbReference>
<dbReference type="SUPFAM" id="SSF47668">
    <property type="entry name" value="N-terminal domain of cbl (N-cbl)"/>
    <property type="match status" value="1"/>
</dbReference>
<dbReference type="GO" id="GO:0008270">
    <property type="term" value="F:zinc ion binding"/>
    <property type="evidence" value="ECO:0007669"/>
    <property type="project" value="UniProtKB-KW"/>
</dbReference>
<dbReference type="InterPro" id="IPR011992">
    <property type="entry name" value="EF-hand-dom_pair"/>
</dbReference>
<keyword evidence="11" id="KW-1185">Reference proteome</keyword>
<dbReference type="GO" id="GO:0017124">
    <property type="term" value="F:SH3 domain binding"/>
    <property type="evidence" value="ECO:0007669"/>
    <property type="project" value="TreeGrafter"/>
</dbReference>
<dbReference type="InterPro" id="IPR003153">
    <property type="entry name" value="Adaptor_Cbl_N_hlx"/>
</dbReference>
<reference evidence="10" key="2">
    <citation type="submission" date="2025-09" db="UniProtKB">
        <authorList>
            <consortium name="Ensembl"/>
        </authorList>
    </citation>
    <scope>IDENTIFICATION</scope>
</reference>
<feature type="compositionally biased region" description="Polar residues" evidence="7">
    <location>
        <begin position="507"/>
        <end position="516"/>
    </location>
</feature>
<sequence>MAVVGGAGASQGPFSLGTAARHSLDKALQGLDKLQRLVEQPGLGLSSSPPCLAQLLPQTRRHLLLIRGQPGASLSRLWEAGYFPVYVGNLQRKVKQHFLLCGGGEGEWPPFTAPPPSAPRRKLTKLSLIFSHMLGELRALTPDGQDQGHQYRPSQPPAEAFWRGTWGARLVPWSEFQGGLQRVHTLAPGPMAAALRATVDLTCSDHVSIFEFDIFTRLFQPWPTLLKNWRLLAVTHPGYVAFLTYDEVRSRLQTYSNKPGSYVFRLSCTRLGQWAIGYVSPDGSVLQTIPQDRPLFQALIEGHKEGFYLYPDGKNENPDLTELTEPTAQNRIEVSLDQAQLYSQMGSTFQLCKICTENDKDVRIQPCGHLLCGACLNAWQRAQAQTCPFCRHEIQGREEIHIDPVGAQGGADPPEDEDDLEDVESVLRELEALRKVGGMGGGAQGQCGEGRMGRGREGAGEKLEHPSPLSPPQAGHPAFPPCPNPELPAPPVPPRVDLLQSRDPDTTRQASNTSWEPTAVSVERAWASQCTGGCARANVQGKVSMCGVSEYVKEW</sequence>
<dbReference type="Gene3D" id="3.30.40.10">
    <property type="entry name" value="Zinc/RING finger domain, C3HC4 (zinc finger)"/>
    <property type="match status" value="1"/>
</dbReference>
<dbReference type="CDD" id="cd09920">
    <property type="entry name" value="SH2_Cbl-b_TKB"/>
    <property type="match status" value="1"/>
</dbReference>
<dbReference type="PANTHER" id="PTHR23007">
    <property type="entry name" value="CBL"/>
    <property type="match status" value="1"/>
</dbReference>
<comment type="pathway">
    <text evidence="6">Protein modification; protein ubiquitination.</text>
</comment>
<dbReference type="GO" id="GO:0005886">
    <property type="term" value="C:plasma membrane"/>
    <property type="evidence" value="ECO:0007669"/>
    <property type="project" value="TreeGrafter"/>
</dbReference>
<dbReference type="Pfam" id="PF02761">
    <property type="entry name" value="Cbl_N2"/>
    <property type="match status" value="1"/>
</dbReference>
<dbReference type="InterPro" id="IPR001841">
    <property type="entry name" value="Znf_RING"/>
</dbReference>
<dbReference type="FunFam" id="3.30.40.10:FF:000015">
    <property type="entry name" value="E3 ubiquitin-protein ligase CBL"/>
    <property type="match status" value="1"/>
</dbReference>
<evidence type="ECO:0000313" key="10">
    <source>
        <dbReference type="Ensembl" id="ENSPCEP00000008226.1"/>
    </source>
</evidence>
<dbReference type="Pfam" id="PF13920">
    <property type="entry name" value="zf-C3HC4_3"/>
    <property type="match status" value="1"/>
</dbReference>
<dbReference type="GO" id="GO:0030971">
    <property type="term" value="F:receptor tyrosine kinase binding"/>
    <property type="evidence" value="ECO:0007669"/>
    <property type="project" value="TreeGrafter"/>
</dbReference>
<dbReference type="FunFam" id="3.30.505.10:FF:000007">
    <property type="entry name" value="E3 ubiquitin-protein ligase CBL"/>
    <property type="match status" value="1"/>
</dbReference>
<dbReference type="Gene3D" id="3.30.505.10">
    <property type="entry name" value="SH2 domain"/>
    <property type="match status" value="1"/>
</dbReference>
<evidence type="ECO:0000256" key="2">
    <source>
        <dbReference type="ARBA" id="ARBA00022771"/>
    </source>
</evidence>
<evidence type="ECO:0000256" key="3">
    <source>
        <dbReference type="ARBA" id="ARBA00022833"/>
    </source>
</evidence>
<dbReference type="PROSITE" id="PS51506">
    <property type="entry name" value="CBL_PTB"/>
    <property type="match status" value="1"/>
</dbReference>
<keyword evidence="6" id="KW-0808">Transferase</keyword>
<dbReference type="GO" id="GO:0001784">
    <property type="term" value="F:phosphotyrosine residue binding"/>
    <property type="evidence" value="ECO:0007669"/>
    <property type="project" value="UniProtKB-UniRule"/>
</dbReference>
<keyword evidence="2 5" id="KW-0863">Zinc-finger</keyword>
<feature type="domain" description="Cbl-PTB" evidence="9">
    <location>
        <begin position="13"/>
        <end position="322"/>
    </location>
</feature>
<dbReference type="InterPro" id="IPR024162">
    <property type="entry name" value="Adaptor_Cbl"/>
</dbReference>
<dbReference type="InterPro" id="IPR017907">
    <property type="entry name" value="Znf_RING_CS"/>
</dbReference>
<dbReference type="Gene3D" id="1.10.238.10">
    <property type="entry name" value="EF-hand"/>
    <property type="match status" value="1"/>
</dbReference>
<organism evidence="10 11">
    <name type="scientific">Pelusios castaneus</name>
    <name type="common">West African mud turtle</name>
    <dbReference type="NCBI Taxonomy" id="367368"/>
    <lineage>
        <taxon>Eukaryota</taxon>
        <taxon>Metazoa</taxon>
        <taxon>Chordata</taxon>
        <taxon>Craniata</taxon>
        <taxon>Vertebrata</taxon>
        <taxon>Euteleostomi</taxon>
        <taxon>Archelosauria</taxon>
        <taxon>Testudinata</taxon>
        <taxon>Testudines</taxon>
        <taxon>Pleurodira</taxon>
        <taxon>Pelomedusidae</taxon>
        <taxon>Pelusios</taxon>
    </lineage>
</organism>
<protein>
    <recommendedName>
        <fullName evidence="6">E3 ubiquitin-protein ligase CBL</fullName>
        <ecNumber evidence="6">2.3.2.27</ecNumber>
    </recommendedName>
</protein>
<keyword evidence="6" id="KW-0833">Ubl conjugation pathway</keyword>
<accession>A0A8C8VHD4</accession>
<evidence type="ECO:0000256" key="5">
    <source>
        <dbReference type="PROSITE-ProRule" id="PRU00175"/>
    </source>
</evidence>
<dbReference type="GO" id="GO:0007166">
    <property type="term" value="P:cell surface receptor signaling pathway"/>
    <property type="evidence" value="ECO:0007669"/>
    <property type="project" value="InterPro"/>
</dbReference>
<dbReference type="PROSITE" id="PS00518">
    <property type="entry name" value="ZF_RING_1"/>
    <property type="match status" value="1"/>
</dbReference>
<dbReference type="Proteomes" id="UP000694393">
    <property type="component" value="Unplaced"/>
</dbReference>
<evidence type="ECO:0000259" key="9">
    <source>
        <dbReference type="PROSITE" id="PS51506"/>
    </source>
</evidence>
<dbReference type="Ensembl" id="ENSPCET00000008514.1">
    <property type="protein sequence ID" value="ENSPCEP00000008226.1"/>
    <property type="gene ID" value="ENSPCEG00000006525.1"/>
</dbReference>
<name>A0A8C8VHD4_9SAUR</name>
<reference evidence="10" key="1">
    <citation type="submission" date="2025-08" db="UniProtKB">
        <authorList>
            <consortium name="Ensembl"/>
        </authorList>
    </citation>
    <scope>IDENTIFICATION</scope>
</reference>
<comment type="function">
    <text evidence="6">E3 ubiquitin-protein ligase which accepts ubiquitin from specific E2 ubiquitin-conjugating enzymes, and transfers it to substrates, generally promoting their degradation by the proteasome.</text>
</comment>
<evidence type="ECO:0000256" key="4">
    <source>
        <dbReference type="ARBA" id="ARBA00022837"/>
    </source>
</evidence>
<evidence type="ECO:0000256" key="6">
    <source>
        <dbReference type="RuleBase" id="RU367001"/>
    </source>
</evidence>
<dbReference type="PROSITE" id="PS50089">
    <property type="entry name" value="ZF_RING_2"/>
    <property type="match status" value="1"/>
</dbReference>
<evidence type="ECO:0000313" key="11">
    <source>
        <dbReference type="Proteomes" id="UP000694393"/>
    </source>
</evidence>
<dbReference type="InterPro" id="IPR036537">
    <property type="entry name" value="Adaptor_Cbl_N_dom_sf"/>
</dbReference>
<dbReference type="GO" id="GO:0061630">
    <property type="term" value="F:ubiquitin protein ligase activity"/>
    <property type="evidence" value="ECO:0007669"/>
    <property type="project" value="UniProtKB-EC"/>
</dbReference>
<evidence type="ECO:0000256" key="1">
    <source>
        <dbReference type="ARBA" id="ARBA00022723"/>
    </source>
</evidence>
<keyword evidence="3 6" id="KW-0862">Zinc</keyword>
<keyword evidence="4 6" id="KW-0106">Calcium</keyword>
<dbReference type="InterPro" id="IPR013083">
    <property type="entry name" value="Znf_RING/FYVE/PHD"/>
</dbReference>
<dbReference type="InterPro" id="IPR036860">
    <property type="entry name" value="SH2_dom_sf"/>
</dbReference>
<comment type="domain">
    <text evidence="6">The N-terminus is composed of the phosphotyrosine binding (PTB) domain, a short linker region and the RING-type zinc finger. The PTB domain, which is also called TKB (tyrosine kinase binding) domain, is composed of three different subdomains: a four-helix bundle (4H), a calcium-binding EF hand and a divergent SH2 domain.</text>
</comment>
<feature type="compositionally biased region" description="Gly residues" evidence="7">
    <location>
        <begin position="438"/>
        <end position="450"/>
    </location>
</feature>
<dbReference type="EC" id="2.3.2.27" evidence="6"/>
<proteinExistence type="predicted"/>
<evidence type="ECO:0000256" key="7">
    <source>
        <dbReference type="SAM" id="MobiDB-lite"/>
    </source>
</evidence>
<dbReference type="SMART" id="SM00184">
    <property type="entry name" value="RING"/>
    <property type="match status" value="1"/>
</dbReference>
<comment type="catalytic activity">
    <reaction evidence="6">
        <text>S-ubiquitinyl-[E2 ubiquitin-conjugating enzyme]-L-cysteine + [acceptor protein]-L-lysine = [E2 ubiquitin-conjugating enzyme]-L-cysteine + N(6)-ubiquitinyl-[acceptor protein]-L-lysine.</text>
        <dbReference type="EC" id="2.3.2.27"/>
    </reaction>
</comment>
<feature type="compositionally biased region" description="Pro residues" evidence="7">
    <location>
        <begin position="478"/>
        <end position="494"/>
    </location>
</feature>